<dbReference type="Proteomes" id="UP000013827">
    <property type="component" value="Unassembled WGS sequence"/>
</dbReference>
<evidence type="ECO:0000313" key="2">
    <source>
        <dbReference type="EnsemblProtists" id="EOD32793"/>
    </source>
</evidence>
<protein>
    <recommendedName>
        <fullName evidence="1">WW domain-containing protein</fullName>
    </recommendedName>
</protein>
<proteinExistence type="predicted"/>
<organism evidence="2 3">
    <name type="scientific">Emiliania huxleyi (strain CCMP1516)</name>
    <dbReference type="NCBI Taxonomy" id="280463"/>
    <lineage>
        <taxon>Eukaryota</taxon>
        <taxon>Haptista</taxon>
        <taxon>Haptophyta</taxon>
        <taxon>Prymnesiophyceae</taxon>
        <taxon>Isochrysidales</taxon>
        <taxon>Noelaerhabdaceae</taxon>
        <taxon>Emiliania</taxon>
    </lineage>
</organism>
<sequence>MGGGTRRESQSEPGGSQKTIFISCSALIRETKLCVGGEHQAELDSLLSRLAAREIQAEAAVKQLMAIVGSTVVQQAGLSAINLQKGILPHGWIEYIDDATRRPYYYNVHTKETTWYKPEAPDAPPPLPLADEDGVDTSVFTNHRISLSGEI</sequence>
<evidence type="ECO:0000313" key="3">
    <source>
        <dbReference type="Proteomes" id="UP000013827"/>
    </source>
</evidence>
<name>A0A0D3KAK8_EMIH1</name>
<dbReference type="EnsemblProtists" id="EOD32793">
    <property type="protein sequence ID" value="EOD32793"/>
    <property type="gene ID" value="EMIHUDRAFT_441756"/>
</dbReference>
<dbReference type="KEGG" id="ehx:EMIHUDRAFT_441756"/>
<dbReference type="Pfam" id="PF00397">
    <property type="entry name" value="WW"/>
    <property type="match status" value="1"/>
</dbReference>
<reference evidence="3" key="1">
    <citation type="journal article" date="2013" name="Nature">
        <title>Pan genome of the phytoplankton Emiliania underpins its global distribution.</title>
        <authorList>
            <person name="Read B.A."/>
            <person name="Kegel J."/>
            <person name="Klute M.J."/>
            <person name="Kuo A."/>
            <person name="Lefebvre S.C."/>
            <person name="Maumus F."/>
            <person name="Mayer C."/>
            <person name="Miller J."/>
            <person name="Monier A."/>
            <person name="Salamov A."/>
            <person name="Young J."/>
            <person name="Aguilar M."/>
            <person name="Claverie J.M."/>
            <person name="Frickenhaus S."/>
            <person name="Gonzalez K."/>
            <person name="Herman E.K."/>
            <person name="Lin Y.C."/>
            <person name="Napier J."/>
            <person name="Ogata H."/>
            <person name="Sarno A.F."/>
            <person name="Shmutz J."/>
            <person name="Schroeder D."/>
            <person name="de Vargas C."/>
            <person name="Verret F."/>
            <person name="von Dassow P."/>
            <person name="Valentin K."/>
            <person name="Van de Peer Y."/>
            <person name="Wheeler G."/>
            <person name="Dacks J.B."/>
            <person name="Delwiche C.F."/>
            <person name="Dyhrman S.T."/>
            <person name="Glockner G."/>
            <person name="John U."/>
            <person name="Richards T."/>
            <person name="Worden A.Z."/>
            <person name="Zhang X."/>
            <person name="Grigoriev I.V."/>
            <person name="Allen A.E."/>
            <person name="Bidle K."/>
            <person name="Borodovsky M."/>
            <person name="Bowler C."/>
            <person name="Brownlee C."/>
            <person name="Cock J.M."/>
            <person name="Elias M."/>
            <person name="Gladyshev V.N."/>
            <person name="Groth M."/>
            <person name="Guda C."/>
            <person name="Hadaegh A."/>
            <person name="Iglesias-Rodriguez M.D."/>
            <person name="Jenkins J."/>
            <person name="Jones B.M."/>
            <person name="Lawson T."/>
            <person name="Leese F."/>
            <person name="Lindquist E."/>
            <person name="Lobanov A."/>
            <person name="Lomsadze A."/>
            <person name="Malik S.B."/>
            <person name="Marsh M.E."/>
            <person name="Mackinder L."/>
            <person name="Mock T."/>
            <person name="Mueller-Roeber B."/>
            <person name="Pagarete A."/>
            <person name="Parker M."/>
            <person name="Probert I."/>
            <person name="Quesneville H."/>
            <person name="Raines C."/>
            <person name="Rensing S.A."/>
            <person name="Riano-Pachon D.M."/>
            <person name="Richier S."/>
            <person name="Rokitta S."/>
            <person name="Shiraiwa Y."/>
            <person name="Soanes D.M."/>
            <person name="van der Giezen M."/>
            <person name="Wahlund T.M."/>
            <person name="Williams B."/>
            <person name="Wilson W."/>
            <person name="Wolfe G."/>
            <person name="Wurch L.L."/>
        </authorList>
    </citation>
    <scope>NUCLEOTIDE SEQUENCE</scope>
</reference>
<dbReference type="RefSeq" id="XP_005785222.1">
    <property type="nucleotide sequence ID" value="XM_005785165.1"/>
</dbReference>
<dbReference type="CDD" id="cd00201">
    <property type="entry name" value="WW"/>
    <property type="match status" value="1"/>
</dbReference>
<dbReference type="PROSITE" id="PS01159">
    <property type="entry name" value="WW_DOMAIN_1"/>
    <property type="match status" value="1"/>
</dbReference>
<accession>A0A0D3KAK8</accession>
<dbReference type="AlphaFoldDB" id="A0A0D3KAK8"/>
<dbReference type="Gene3D" id="2.20.70.10">
    <property type="match status" value="1"/>
</dbReference>
<dbReference type="SMART" id="SM00456">
    <property type="entry name" value="WW"/>
    <property type="match status" value="1"/>
</dbReference>
<feature type="domain" description="WW" evidence="1">
    <location>
        <begin position="86"/>
        <end position="120"/>
    </location>
</feature>
<dbReference type="PaxDb" id="2903-EOD32793"/>
<dbReference type="HOGENOM" id="CLU_1734927_0_0_1"/>
<dbReference type="PROSITE" id="PS50020">
    <property type="entry name" value="WW_DOMAIN_2"/>
    <property type="match status" value="1"/>
</dbReference>
<dbReference type="SUPFAM" id="SSF51045">
    <property type="entry name" value="WW domain"/>
    <property type="match status" value="1"/>
</dbReference>
<evidence type="ECO:0000259" key="1">
    <source>
        <dbReference type="PROSITE" id="PS50020"/>
    </source>
</evidence>
<dbReference type="GeneID" id="17278066"/>
<keyword evidence="3" id="KW-1185">Reference proteome</keyword>
<reference evidence="2" key="2">
    <citation type="submission" date="2024-10" db="UniProtKB">
        <authorList>
            <consortium name="EnsemblProtists"/>
        </authorList>
    </citation>
    <scope>IDENTIFICATION</scope>
</reference>
<dbReference type="InterPro" id="IPR001202">
    <property type="entry name" value="WW_dom"/>
</dbReference>
<dbReference type="InterPro" id="IPR036020">
    <property type="entry name" value="WW_dom_sf"/>
</dbReference>